<feature type="domain" description="TLC" evidence="7">
    <location>
        <begin position="59"/>
        <end position="256"/>
    </location>
</feature>
<feature type="transmembrane region" description="Helical" evidence="6">
    <location>
        <begin position="223"/>
        <end position="244"/>
    </location>
</feature>
<reference evidence="8 9" key="1">
    <citation type="journal article" date="2018" name="MBio">
        <title>Comparative Genomics Reveals the Core Gene Toolbox for the Fungus-Insect Symbiosis.</title>
        <authorList>
            <person name="Wang Y."/>
            <person name="Stata M."/>
            <person name="Wang W."/>
            <person name="Stajich J.E."/>
            <person name="White M.M."/>
            <person name="Moncalvo J.M."/>
        </authorList>
    </citation>
    <scope>NUCLEOTIDE SEQUENCE [LARGE SCALE GENOMIC DNA]</scope>
    <source>
        <strain evidence="8 9">SC-DP-2</strain>
    </source>
</reference>
<evidence type="ECO:0000256" key="4">
    <source>
        <dbReference type="ARBA" id="ARBA00023136"/>
    </source>
</evidence>
<dbReference type="STRING" id="133381.A0A2T9YGX3"/>
<feature type="transmembrane region" description="Helical" evidence="6">
    <location>
        <begin position="102"/>
        <end position="122"/>
    </location>
</feature>
<evidence type="ECO:0000313" key="9">
    <source>
        <dbReference type="Proteomes" id="UP000245609"/>
    </source>
</evidence>
<keyword evidence="3 6" id="KW-1133">Transmembrane helix</keyword>
<keyword evidence="9" id="KW-1185">Reference proteome</keyword>
<dbReference type="Pfam" id="PF03798">
    <property type="entry name" value="TRAM_LAG1_CLN8"/>
    <property type="match status" value="1"/>
</dbReference>
<evidence type="ECO:0000259" key="7">
    <source>
        <dbReference type="PROSITE" id="PS50922"/>
    </source>
</evidence>
<dbReference type="EMBL" id="MBFS01002859">
    <property type="protein sequence ID" value="PVU91570.1"/>
    <property type="molecule type" value="Genomic_DNA"/>
</dbReference>
<dbReference type="PROSITE" id="PS50922">
    <property type="entry name" value="TLC"/>
    <property type="match status" value="1"/>
</dbReference>
<dbReference type="AlphaFoldDB" id="A0A2T9YGX3"/>
<proteinExistence type="predicted"/>
<dbReference type="SMART" id="SM00724">
    <property type="entry name" value="TLC"/>
    <property type="match status" value="1"/>
</dbReference>
<protein>
    <recommendedName>
        <fullName evidence="7">TLC domain-containing protein</fullName>
    </recommendedName>
</protein>
<name>A0A2T9YGX3_9FUNG</name>
<evidence type="ECO:0000256" key="5">
    <source>
        <dbReference type="PROSITE-ProRule" id="PRU00205"/>
    </source>
</evidence>
<dbReference type="GO" id="GO:0055088">
    <property type="term" value="P:lipid homeostasis"/>
    <property type="evidence" value="ECO:0007669"/>
    <property type="project" value="TreeGrafter"/>
</dbReference>
<evidence type="ECO:0000256" key="1">
    <source>
        <dbReference type="ARBA" id="ARBA00004141"/>
    </source>
</evidence>
<dbReference type="InterPro" id="IPR050846">
    <property type="entry name" value="TLCD"/>
</dbReference>
<gene>
    <name evidence="8" type="ORF">BB560_006115</name>
</gene>
<dbReference type="OrthoDB" id="10266980at2759"/>
<keyword evidence="2 5" id="KW-0812">Transmembrane</keyword>
<comment type="caution">
    <text evidence="8">The sequence shown here is derived from an EMBL/GenBank/DDBJ whole genome shotgun (WGS) entry which is preliminary data.</text>
</comment>
<dbReference type="Proteomes" id="UP000245609">
    <property type="component" value="Unassembled WGS sequence"/>
</dbReference>
<evidence type="ECO:0000313" key="8">
    <source>
        <dbReference type="EMBL" id="PVU91570.1"/>
    </source>
</evidence>
<dbReference type="GO" id="GO:0016020">
    <property type="term" value="C:membrane"/>
    <property type="evidence" value="ECO:0007669"/>
    <property type="project" value="UniProtKB-SubCell"/>
</dbReference>
<feature type="transmembrane region" description="Helical" evidence="6">
    <location>
        <begin position="129"/>
        <end position="146"/>
    </location>
</feature>
<dbReference type="InterPro" id="IPR006634">
    <property type="entry name" value="TLC-dom"/>
</dbReference>
<sequence length="273" mass="31805">MNYFPKAWVNYIVLVTNFKYLPDYIDNIINAAVLFQLIYVFSPHLLRILRPEYDTLSYSKRYGLKTTIVSQVHSLVALWISFPLFFDKALIDDHVLGVSKNAMIVCGFSTGYFLWDAIICIANVSSGGIADVFHGVCCFITFSSIYNPALQYYLPRVLLYELSTLFMNVYKVFNSTTYFPETLKTINSMLFAITFFVVRIVLGALFSLNVYYDLIVNRHRIPLWIIIFYFTNNIILNILNVFWFRKILHVARKQLLKPKPQTKEEDSLKSKLQ</sequence>
<evidence type="ECO:0000256" key="3">
    <source>
        <dbReference type="ARBA" id="ARBA00022989"/>
    </source>
</evidence>
<feature type="transmembrane region" description="Helical" evidence="6">
    <location>
        <begin position="24"/>
        <end position="41"/>
    </location>
</feature>
<feature type="transmembrane region" description="Helical" evidence="6">
    <location>
        <begin position="62"/>
        <end position="82"/>
    </location>
</feature>
<feature type="transmembrane region" description="Helical" evidence="6">
    <location>
        <begin position="190"/>
        <end position="211"/>
    </location>
</feature>
<dbReference type="PANTHER" id="PTHR13439:SF0">
    <property type="entry name" value="TOPOISOMERASE I DAMAGE AFFECTED PROTEIN 4"/>
    <property type="match status" value="1"/>
</dbReference>
<comment type="subcellular location">
    <subcellularLocation>
        <location evidence="1">Membrane</location>
        <topology evidence="1">Multi-pass membrane protein</topology>
    </subcellularLocation>
</comment>
<accession>A0A2T9YGX3</accession>
<dbReference type="GO" id="GO:0005783">
    <property type="term" value="C:endoplasmic reticulum"/>
    <property type="evidence" value="ECO:0007669"/>
    <property type="project" value="TreeGrafter"/>
</dbReference>
<keyword evidence="4 5" id="KW-0472">Membrane</keyword>
<evidence type="ECO:0000256" key="2">
    <source>
        <dbReference type="ARBA" id="ARBA00022692"/>
    </source>
</evidence>
<organism evidence="8 9">
    <name type="scientific">Smittium megazygosporum</name>
    <dbReference type="NCBI Taxonomy" id="133381"/>
    <lineage>
        <taxon>Eukaryota</taxon>
        <taxon>Fungi</taxon>
        <taxon>Fungi incertae sedis</taxon>
        <taxon>Zoopagomycota</taxon>
        <taxon>Kickxellomycotina</taxon>
        <taxon>Harpellomycetes</taxon>
        <taxon>Harpellales</taxon>
        <taxon>Legeriomycetaceae</taxon>
        <taxon>Smittium</taxon>
    </lineage>
</organism>
<evidence type="ECO:0000256" key="6">
    <source>
        <dbReference type="SAM" id="Phobius"/>
    </source>
</evidence>
<dbReference type="PANTHER" id="PTHR13439">
    <property type="entry name" value="CT120 PROTEIN"/>
    <property type="match status" value="1"/>
</dbReference>